<sequence length="180" mass="20810">MSFFQNILNQLTELKIRSKQKKNPRKKEFHNLESAKNIGILFDTLQENNRSIAKNFAEDLQKKGYKVQIVGWINADELPNFGVAQKILFYTNKDIRWSGEPIIPELIEFTNNRFDLLFVLTKSEHNSIKYITQVSMAACKIGSLGDNCEHLDLMIDQGKNNSIENLISESLKYLSQIKKQ</sequence>
<dbReference type="RefSeq" id="WP_096432998.1">
    <property type="nucleotide sequence ID" value="NZ_AP018042.1"/>
</dbReference>
<proteinExistence type="predicted"/>
<evidence type="ECO:0000313" key="2">
    <source>
        <dbReference type="Proteomes" id="UP000218267"/>
    </source>
</evidence>
<name>A0A1Y1CQ46_9BACT</name>
<gene>
    <name evidence="1" type="ORF">ALGA_4277</name>
</gene>
<reference evidence="2" key="2">
    <citation type="journal article" date="2020" name="Antonie Van Leeuwenhoek">
        <title>Labilibaculum antarcticum sp. nov., a novel facultative anaerobic, psychrotorelant bacterium isolated from marine sediment of Antarctica.</title>
        <authorList>
            <person name="Watanabe M."/>
            <person name="Kojima H."/>
            <person name="Fukui M."/>
        </authorList>
    </citation>
    <scope>NUCLEOTIDE SEQUENCE [LARGE SCALE GENOMIC DNA]</scope>
    <source>
        <strain evidence="2">SPP2</strain>
    </source>
</reference>
<evidence type="ECO:0000313" key="1">
    <source>
        <dbReference type="EMBL" id="BAX82568.1"/>
    </source>
</evidence>
<reference evidence="1 2" key="1">
    <citation type="journal article" date="2018" name="Mar. Genomics">
        <title>Complete genome sequence of Marinifilaceae bacterium strain SPP2, isolated from the Antarctic marine sediment.</title>
        <authorList>
            <person name="Watanabe M."/>
            <person name="Kojima H."/>
            <person name="Fukui M."/>
        </authorList>
    </citation>
    <scope>NUCLEOTIDE SEQUENCE [LARGE SCALE GENOMIC DNA]</scope>
    <source>
        <strain evidence="1 2">SPP2</strain>
    </source>
</reference>
<dbReference type="AlphaFoldDB" id="A0A1Y1CQ46"/>
<protein>
    <submittedName>
        <fullName evidence="1">Uncharacterized protein</fullName>
    </submittedName>
</protein>
<dbReference type="OrthoDB" id="1494085at2"/>
<dbReference type="Proteomes" id="UP000218267">
    <property type="component" value="Chromosome"/>
</dbReference>
<dbReference type="EMBL" id="AP018042">
    <property type="protein sequence ID" value="BAX82568.1"/>
    <property type="molecule type" value="Genomic_DNA"/>
</dbReference>
<accession>A0A1Y1CQ46</accession>
<dbReference type="Pfam" id="PF21857">
    <property type="entry name" value="DUF6913"/>
    <property type="match status" value="1"/>
</dbReference>
<dbReference type="KEGG" id="mbas:ALGA_4277"/>
<keyword evidence="2" id="KW-1185">Reference proteome</keyword>
<organism evidence="1 2">
    <name type="scientific">Labilibaculum antarcticum</name>
    <dbReference type="NCBI Taxonomy" id="1717717"/>
    <lineage>
        <taxon>Bacteria</taxon>
        <taxon>Pseudomonadati</taxon>
        <taxon>Bacteroidota</taxon>
        <taxon>Bacteroidia</taxon>
        <taxon>Marinilabiliales</taxon>
        <taxon>Marinifilaceae</taxon>
        <taxon>Labilibaculum</taxon>
    </lineage>
</organism>
<dbReference type="InterPro" id="IPR054207">
    <property type="entry name" value="DUF6913"/>
</dbReference>